<keyword evidence="3 6" id="KW-0106">Calcium</keyword>
<keyword evidence="5 6" id="KW-0111">Calcium/phospholipid-binding</keyword>
<evidence type="ECO:0000256" key="4">
    <source>
        <dbReference type="ARBA" id="ARBA00023216"/>
    </source>
</evidence>
<reference evidence="8" key="1">
    <citation type="submission" date="2022-07" db="EMBL/GenBank/DDBJ databases">
        <authorList>
            <person name="Trinca V."/>
            <person name="Uliana J.V.C."/>
            <person name="Torres T.T."/>
            <person name="Ward R.J."/>
            <person name="Monesi N."/>
        </authorList>
    </citation>
    <scope>NUCLEOTIDE SEQUENCE</scope>
    <source>
        <strain evidence="8">HSMRA1968</strain>
        <tissue evidence="8">Whole embryos</tissue>
    </source>
</reference>
<dbReference type="InterPro" id="IPR018252">
    <property type="entry name" value="Annexin_repeat_CS"/>
</dbReference>
<name>A0A9Q0NG52_9DIPT</name>
<dbReference type="SMART" id="SM00335">
    <property type="entry name" value="ANX"/>
    <property type="match status" value="4"/>
</dbReference>
<evidence type="ECO:0000256" key="2">
    <source>
        <dbReference type="ARBA" id="ARBA00022737"/>
    </source>
</evidence>
<dbReference type="GO" id="GO:0005886">
    <property type="term" value="C:plasma membrane"/>
    <property type="evidence" value="ECO:0007669"/>
    <property type="project" value="TreeGrafter"/>
</dbReference>
<comment type="caution">
    <text evidence="8">The sequence shown here is derived from an EMBL/GenBank/DDBJ whole genome shotgun (WGS) entry which is preliminary data.</text>
</comment>
<comment type="similarity">
    <text evidence="1 6">Belongs to the annexin family.</text>
</comment>
<dbReference type="AlphaFoldDB" id="A0A9Q0NG52"/>
<gene>
    <name evidence="8" type="primary">AnxB11_0</name>
    <name evidence="8" type="ORF">Bhyg_04857</name>
</gene>
<comment type="domain">
    <text evidence="6">A pair of annexin repeats may form one binding site for calcium and phospholipid.</text>
</comment>
<keyword evidence="2 6" id="KW-0677">Repeat</keyword>
<proteinExistence type="inferred from homology"/>
<dbReference type="GO" id="GO:0005509">
    <property type="term" value="F:calcium ion binding"/>
    <property type="evidence" value="ECO:0007669"/>
    <property type="project" value="InterPro"/>
</dbReference>
<dbReference type="Proteomes" id="UP001151699">
    <property type="component" value="Chromosome A"/>
</dbReference>
<evidence type="ECO:0000256" key="5">
    <source>
        <dbReference type="ARBA" id="ARBA00023302"/>
    </source>
</evidence>
<feature type="region of interest" description="Disordered" evidence="7">
    <location>
        <begin position="1"/>
        <end position="55"/>
    </location>
</feature>
<keyword evidence="4 6" id="KW-0041">Annexin</keyword>
<dbReference type="PRINTS" id="PR00196">
    <property type="entry name" value="ANNEXIN"/>
</dbReference>
<dbReference type="PANTHER" id="PTHR10502:SF102">
    <property type="entry name" value="ANNEXIN B11"/>
    <property type="match status" value="1"/>
</dbReference>
<evidence type="ECO:0000256" key="1">
    <source>
        <dbReference type="ARBA" id="ARBA00007831"/>
    </source>
</evidence>
<protein>
    <recommendedName>
        <fullName evidence="6">Annexin</fullName>
    </recommendedName>
</protein>
<dbReference type="GO" id="GO:0012506">
    <property type="term" value="C:vesicle membrane"/>
    <property type="evidence" value="ECO:0007669"/>
    <property type="project" value="TreeGrafter"/>
</dbReference>
<evidence type="ECO:0000256" key="7">
    <source>
        <dbReference type="SAM" id="MobiDB-lite"/>
    </source>
</evidence>
<dbReference type="InterPro" id="IPR018502">
    <property type="entry name" value="Annexin_repeat"/>
</dbReference>
<organism evidence="8 9">
    <name type="scientific">Pseudolycoriella hygida</name>
    <dbReference type="NCBI Taxonomy" id="35572"/>
    <lineage>
        <taxon>Eukaryota</taxon>
        <taxon>Metazoa</taxon>
        <taxon>Ecdysozoa</taxon>
        <taxon>Arthropoda</taxon>
        <taxon>Hexapoda</taxon>
        <taxon>Insecta</taxon>
        <taxon>Pterygota</taxon>
        <taxon>Neoptera</taxon>
        <taxon>Endopterygota</taxon>
        <taxon>Diptera</taxon>
        <taxon>Nematocera</taxon>
        <taxon>Sciaroidea</taxon>
        <taxon>Sciaridae</taxon>
        <taxon>Pseudolycoriella</taxon>
    </lineage>
</organism>
<dbReference type="SUPFAM" id="SSF47874">
    <property type="entry name" value="Annexin"/>
    <property type="match status" value="1"/>
</dbReference>
<dbReference type="GO" id="GO:0005634">
    <property type="term" value="C:nucleus"/>
    <property type="evidence" value="ECO:0007669"/>
    <property type="project" value="TreeGrafter"/>
</dbReference>
<dbReference type="FunFam" id="1.10.220.10:FF:000004">
    <property type="entry name" value="Annexin"/>
    <property type="match status" value="1"/>
</dbReference>
<dbReference type="GO" id="GO:0005544">
    <property type="term" value="F:calcium-dependent phospholipid binding"/>
    <property type="evidence" value="ECO:0007669"/>
    <property type="project" value="UniProtKB-KW"/>
</dbReference>
<dbReference type="PANTHER" id="PTHR10502">
    <property type="entry name" value="ANNEXIN"/>
    <property type="match status" value="1"/>
</dbReference>
<dbReference type="PROSITE" id="PS00223">
    <property type="entry name" value="ANNEXIN_1"/>
    <property type="match status" value="1"/>
</dbReference>
<feature type="compositionally biased region" description="Pro residues" evidence="7">
    <location>
        <begin position="1"/>
        <end position="11"/>
    </location>
</feature>
<dbReference type="InterPro" id="IPR001464">
    <property type="entry name" value="Annexin"/>
</dbReference>
<dbReference type="InterPro" id="IPR037104">
    <property type="entry name" value="Annexin_sf"/>
</dbReference>
<evidence type="ECO:0000313" key="8">
    <source>
        <dbReference type="EMBL" id="KAJ6649619.1"/>
    </source>
</evidence>
<evidence type="ECO:0000256" key="6">
    <source>
        <dbReference type="RuleBase" id="RU003540"/>
    </source>
</evidence>
<dbReference type="GO" id="GO:0001786">
    <property type="term" value="F:phosphatidylserine binding"/>
    <property type="evidence" value="ECO:0007669"/>
    <property type="project" value="TreeGrafter"/>
</dbReference>
<dbReference type="Gene3D" id="1.10.220.10">
    <property type="entry name" value="Annexin"/>
    <property type="match status" value="4"/>
</dbReference>
<keyword evidence="9" id="KW-1185">Reference proteome</keyword>
<sequence length="488" mass="54355">MYPNPNQPPYPGQGQSMYPGQMPSYPGQMPNQVPNEMPPYPGQNQPIYPGQMPSYPGQMPSYPGQMPSYPGQMPSYPGQMPSYPGQMPSYPGQMPSYPGQMPPYPSQGMPMPQQYPPQGAYPPMPNQVDTIQRVNYSQQQTGMNSYQPKVKEKFLFSIETFVTADVHFQTRPTLTAAPHFDASNDAATLRKAMKGFGTDEDAIISVLCRRPSAQRMEIVKAYKTAYGKDLLSDIKSETSNNFQRLLLALLTPMIQFYCQELSAAMQGQGTDENALIEIICGGLPNRIIHTIAAEYKRLYGAQLELALTSETSCSFKRLLVSCLCGNRDESMVTDVNLARVDAQSLVSAGVDRWGTDESEFNRILCTRNFAQLKLVAQEYEKLTGNTLEKDIKKEFSGDIEDGLLAIVRCAINRSEYFAKCLHKSVAGLGTDDRALIRLCVTRSEIDMQDIKEEYERKYNESLKAAIKGDTSGHYRHGLYALIGEYGSG</sequence>
<dbReference type="FunFam" id="1.10.220.10:FF:000002">
    <property type="entry name" value="Annexin"/>
    <property type="match status" value="1"/>
</dbReference>
<dbReference type="PROSITE" id="PS51897">
    <property type="entry name" value="ANNEXIN_2"/>
    <property type="match status" value="4"/>
</dbReference>
<dbReference type="EMBL" id="WJQU01000001">
    <property type="protein sequence ID" value="KAJ6649619.1"/>
    <property type="molecule type" value="Genomic_DNA"/>
</dbReference>
<dbReference type="Pfam" id="PF00191">
    <property type="entry name" value="Annexin"/>
    <property type="match status" value="4"/>
</dbReference>
<evidence type="ECO:0000256" key="3">
    <source>
        <dbReference type="ARBA" id="ARBA00022837"/>
    </source>
</evidence>
<dbReference type="FunFam" id="1.10.220.10:FF:000001">
    <property type="entry name" value="Annexin"/>
    <property type="match status" value="1"/>
</dbReference>
<evidence type="ECO:0000313" key="9">
    <source>
        <dbReference type="Proteomes" id="UP001151699"/>
    </source>
</evidence>
<dbReference type="GO" id="GO:0005737">
    <property type="term" value="C:cytoplasm"/>
    <property type="evidence" value="ECO:0007669"/>
    <property type="project" value="TreeGrafter"/>
</dbReference>
<dbReference type="OrthoDB" id="7780576at2759"/>
<accession>A0A9Q0NG52</accession>